<feature type="compositionally biased region" description="Basic and acidic residues" evidence="1">
    <location>
        <begin position="51"/>
        <end position="61"/>
    </location>
</feature>
<protein>
    <submittedName>
        <fullName evidence="2">Uncharacterized protein</fullName>
    </submittedName>
</protein>
<proteinExistence type="predicted"/>
<organism evidence="2 3">
    <name type="scientific">Streptomyces yatensis</name>
    <dbReference type="NCBI Taxonomy" id="155177"/>
    <lineage>
        <taxon>Bacteria</taxon>
        <taxon>Bacillati</taxon>
        <taxon>Actinomycetota</taxon>
        <taxon>Actinomycetes</taxon>
        <taxon>Kitasatosporales</taxon>
        <taxon>Streptomycetaceae</taxon>
        <taxon>Streptomyces</taxon>
        <taxon>Streptomyces violaceusniger group</taxon>
    </lineage>
</organism>
<feature type="region of interest" description="Disordered" evidence="1">
    <location>
        <begin position="29"/>
        <end position="121"/>
    </location>
</feature>
<reference evidence="2 3" key="1">
    <citation type="journal article" date="2019" name="Int. J. Syst. Evol. Microbiol.">
        <title>The Global Catalogue of Microorganisms (GCM) 10K type strain sequencing project: providing services to taxonomists for standard genome sequencing and annotation.</title>
        <authorList>
            <consortium name="The Broad Institute Genomics Platform"/>
            <consortium name="The Broad Institute Genome Sequencing Center for Infectious Disease"/>
            <person name="Wu L."/>
            <person name="Ma J."/>
        </authorList>
    </citation>
    <scope>NUCLEOTIDE SEQUENCE [LARGE SCALE GENOMIC DNA]</scope>
    <source>
        <strain evidence="2 3">JCM 13244</strain>
    </source>
</reference>
<keyword evidence="3" id="KW-1185">Reference proteome</keyword>
<dbReference type="EMBL" id="BAAALR010000071">
    <property type="protein sequence ID" value="GAA1712832.1"/>
    <property type="molecule type" value="Genomic_DNA"/>
</dbReference>
<comment type="caution">
    <text evidence="2">The sequence shown here is derived from an EMBL/GenBank/DDBJ whole genome shotgun (WGS) entry which is preliminary data.</text>
</comment>
<name>A0ABN2IW92_9ACTN</name>
<evidence type="ECO:0000313" key="3">
    <source>
        <dbReference type="Proteomes" id="UP001499947"/>
    </source>
</evidence>
<accession>A0ABN2IW92</accession>
<sequence>MEMCPRPLWTGQGRETIADKSGIACLTRGGRASAHSAANASNSPRSGSGARPDRGRCETAHRAGAPSGRAAGPRTGPEKPPPTRRDTRGTAADGNGVPPCRAATGSGHREPGRRGVPVNAG</sequence>
<evidence type="ECO:0000313" key="2">
    <source>
        <dbReference type="EMBL" id="GAA1712832.1"/>
    </source>
</evidence>
<gene>
    <name evidence="2" type="ORF">GCM10009680_62400</name>
</gene>
<evidence type="ECO:0000256" key="1">
    <source>
        <dbReference type="SAM" id="MobiDB-lite"/>
    </source>
</evidence>
<dbReference type="Proteomes" id="UP001499947">
    <property type="component" value="Unassembled WGS sequence"/>
</dbReference>
<feature type="compositionally biased region" description="Low complexity" evidence="1">
    <location>
        <begin position="29"/>
        <end position="50"/>
    </location>
</feature>
<feature type="compositionally biased region" description="Low complexity" evidence="1">
    <location>
        <begin position="62"/>
        <end position="75"/>
    </location>
</feature>